<comment type="caution">
    <text evidence="1">The sequence shown here is derived from an EMBL/GenBank/DDBJ whole genome shotgun (WGS) entry which is preliminary data.</text>
</comment>
<dbReference type="Proteomes" id="UP000658514">
    <property type="component" value="Unassembled WGS sequence"/>
</dbReference>
<sequence length="206" mass="23786">MLSVASAVEESVKIFHNVHNEYVPAKIVPISGKHIQDIELLWLPQLRNHNCWDRDLDIHKYLNNPDIYEVYVLEYDAIAQGIIILQTNKCYSRLDVDKNLIYVHLLTVAPWNRAAILGRRNYKGVGTVLLTFAMLHSFNLGFQGRIALNTVQESENFYQKLPFFDGGYDLFPSGNDGRYIGLKYLEMPEEEAELVMLNLYLTSYLN</sequence>
<dbReference type="InterPro" id="IPR016181">
    <property type="entry name" value="Acyl_CoA_acyltransferase"/>
</dbReference>
<dbReference type="RefSeq" id="WP_190544496.1">
    <property type="nucleotide sequence ID" value="NZ_CAWPNO010000060.1"/>
</dbReference>
<proteinExistence type="predicted"/>
<reference evidence="1 2" key="1">
    <citation type="journal article" date="2020" name="ISME J.">
        <title>Comparative genomics reveals insights into cyanobacterial evolution and habitat adaptation.</title>
        <authorList>
            <person name="Chen M.Y."/>
            <person name="Teng W.K."/>
            <person name="Zhao L."/>
            <person name="Hu C.X."/>
            <person name="Zhou Y.K."/>
            <person name="Han B.P."/>
            <person name="Song L.R."/>
            <person name="Shu W.S."/>
        </authorList>
    </citation>
    <scope>NUCLEOTIDE SEQUENCE [LARGE SCALE GENOMIC DNA]</scope>
    <source>
        <strain evidence="1 2">FACHB-288</strain>
    </source>
</reference>
<gene>
    <name evidence="1" type="ORF">H6G24_18390</name>
</gene>
<name>A0ABR8ABT8_9CYAN</name>
<dbReference type="EMBL" id="JACJQH010000028">
    <property type="protein sequence ID" value="MBD2197447.1"/>
    <property type="molecule type" value="Genomic_DNA"/>
</dbReference>
<dbReference type="Gene3D" id="3.40.630.30">
    <property type="match status" value="1"/>
</dbReference>
<accession>A0ABR8ABT8</accession>
<evidence type="ECO:0008006" key="3">
    <source>
        <dbReference type="Google" id="ProtNLM"/>
    </source>
</evidence>
<evidence type="ECO:0000313" key="2">
    <source>
        <dbReference type="Proteomes" id="UP000658514"/>
    </source>
</evidence>
<protein>
    <recommendedName>
        <fullName evidence="3">N-acetyltransferase domain-containing protein</fullName>
    </recommendedName>
</protein>
<keyword evidence="2" id="KW-1185">Reference proteome</keyword>
<organism evidence="1 2">
    <name type="scientific">Calothrix parietina FACHB-288</name>
    <dbReference type="NCBI Taxonomy" id="2692896"/>
    <lineage>
        <taxon>Bacteria</taxon>
        <taxon>Bacillati</taxon>
        <taxon>Cyanobacteriota</taxon>
        <taxon>Cyanophyceae</taxon>
        <taxon>Nostocales</taxon>
        <taxon>Calotrichaceae</taxon>
        <taxon>Calothrix</taxon>
    </lineage>
</organism>
<evidence type="ECO:0000313" key="1">
    <source>
        <dbReference type="EMBL" id="MBD2197447.1"/>
    </source>
</evidence>
<dbReference type="SUPFAM" id="SSF55729">
    <property type="entry name" value="Acyl-CoA N-acyltransferases (Nat)"/>
    <property type="match status" value="1"/>
</dbReference>